<gene>
    <name evidence="3" type="primary">EME2</name>
</gene>
<dbReference type="Proteomes" id="UP000245320">
    <property type="component" value="Chromosome 15"/>
</dbReference>
<dbReference type="Gene3D" id="3.40.50.10130">
    <property type="match status" value="1"/>
</dbReference>
<proteinExistence type="predicted"/>
<dbReference type="OrthoDB" id="343092at2759"/>
<dbReference type="GeneID" id="117308139"/>
<evidence type="ECO:0000313" key="2">
    <source>
        <dbReference type="Proteomes" id="UP000245320"/>
    </source>
</evidence>
<reference evidence="3" key="1">
    <citation type="submission" date="2025-08" db="UniProtKB">
        <authorList>
            <consortium name="RefSeq"/>
        </authorList>
    </citation>
    <scope>IDENTIFICATION</scope>
    <source>
        <tissue evidence="3">Spleen</tissue>
    </source>
</reference>
<protein>
    <submittedName>
        <fullName evidence="3">Probable crossover junction endonuclease EME2 isoform X1</fullName>
    </submittedName>
</protein>
<keyword evidence="3" id="KW-0378">Hydrolase</keyword>
<keyword evidence="3" id="KW-0540">Nuclease</keyword>
<name>A0A6J3Q164_TURTR</name>
<feature type="compositionally biased region" description="Polar residues" evidence="1">
    <location>
        <begin position="250"/>
        <end position="262"/>
    </location>
</feature>
<keyword evidence="3" id="KW-0255">Endonuclease</keyword>
<dbReference type="InParanoid" id="A0A6J3Q164"/>
<feature type="region of interest" description="Disordered" evidence="1">
    <location>
        <begin position="250"/>
        <end position="327"/>
    </location>
</feature>
<dbReference type="AlphaFoldDB" id="A0A6J3Q164"/>
<keyword evidence="2" id="KW-1185">Reference proteome</keyword>
<dbReference type="GO" id="GO:0004519">
    <property type="term" value="F:endonuclease activity"/>
    <property type="evidence" value="ECO:0007669"/>
    <property type="project" value="UniProtKB-KW"/>
</dbReference>
<dbReference type="Pfam" id="PF21292">
    <property type="entry name" value="EME1-MUS81_C"/>
    <property type="match status" value="1"/>
</dbReference>
<dbReference type="RefSeq" id="XP_033695964.1">
    <property type="nucleotide sequence ID" value="XM_033840073.1"/>
</dbReference>
<evidence type="ECO:0000256" key="1">
    <source>
        <dbReference type="SAM" id="MobiDB-lite"/>
    </source>
</evidence>
<organism evidence="2 3">
    <name type="scientific">Tursiops truncatus</name>
    <name type="common">Atlantic bottle-nosed dolphin</name>
    <name type="synonym">Delphinus truncatus</name>
    <dbReference type="NCBI Taxonomy" id="9739"/>
    <lineage>
        <taxon>Eukaryota</taxon>
        <taxon>Metazoa</taxon>
        <taxon>Chordata</taxon>
        <taxon>Craniata</taxon>
        <taxon>Vertebrata</taxon>
        <taxon>Euteleostomi</taxon>
        <taxon>Mammalia</taxon>
        <taxon>Eutheria</taxon>
        <taxon>Laurasiatheria</taxon>
        <taxon>Artiodactyla</taxon>
        <taxon>Whippomorpha</taxon>
        <taxon>Cetacea</taxon>
        <taxon>Odontoceti</taxon>
        <taxon>Delphinidae</taxon>
        <taxon>Tursiops</taxon>
    </lineage>
</organism>
<evidence type="ECO:0000313" key="3">
    <source>
        <dbReference type="RefSeq" id="XP_033695964.1"/>
    </source>
</evidence>
<sequence length="327" mass="34294">MDPGAGGRGQRPGMGSSALRSLFICALGAGRESAGRESGRESVVAILEDAGADILMEALDALSCECRVEPERPAWSLGWSRVKPDPCSLSVPPEVWAADEQDRLLLLEPEEFLQGVVQLTQVLPVQYPGGMAARASSGDSCLGGSWLARGGGGPGASAALGKRGCAVGGLLVGAESACVCLHQGPHPASLQAVPGVAPPRAGQQPRRVARDGTGLRGACWQQIRQFNCVSPAVANAVVAAFPSPCLLQQPQTRGTAADNMQSKLRKTQGRRRQQEEPTSHEAVLLTGSRPASQACSLSPDMLGQQLPRDFPEKESGCSHTRHRKQTD</sequence>
<dbReference type="CTD" id="197342"/>
<dbReference type="Gene3D" id="1.10.150.670">
    <property type="entry name" value="Crossover junction endonuclease EME1, DNA-binding domain"/>
    <property type="match status" value="1"/>
</dbReference>
<accession>A0A6J3Q164</accession>
<dbReference type="InterPro" id="IPR042530">
    <property type="entry name" value="EME1/EME2_C"/>
</dbReference>